<organism evidence="12 13">
    <name type="scientific">Lactuca saligna</name>
    <name type="common">Willowleaf lettuce</name>
    <dbReference type="NCBI Taxonomy" id="75948"/>
    <lineage>
        <taxon>Eukaryota</taxon>
        <taxon>Viridiplantae</taxon>
        <taxon>Streptophyta</taxon>
        <taxon>Embryophyta</taxon>
        <taxon>Tracheophyta</taxon>
        <taxon>Spermatophyta</taxon>
        <taxon>Magnoliopsida</taxon>
        <taxon>eudicotyledons</taxon>
        <taxon>Gunneridae</taxon>
        <taxon>Pentapetalae</taxon>
        <taxon>asterids</taxon>
        <taxon>campanulids</taxon>
        <taxon>Asterales</taxon>
        <taxon>Asteraceae</taxon>
        <taxon>Cichorioideae</taxon>
        <taxon>Cichorieae</taxon>
        <taxon>Lactucinae</taxon>
        <taxon>Lactuca</taxon>
    </lineage>
</organism>
<name>A0AA35ZZZ7_LACSI</name>
<protein>
    <recommendedName>
        <fullName evidence="11">Protein kinase domain-containing protein</fullName>
    </recommendedName>
</protein>
<dbReference type="PANTHER" id="PTHR48056:SF18">
    <property type="entry name" value="NON-SPECIFIC SERINE_THREONINE PROTEIN KINASE"/>
    <property type="match status" value="1"/>
</dbReference>
<keyword evidence="13" id="KW-1185">Reference proteome</keyword>
<dbReference type="Pfam" id="PF00560">
    <property type="entry name" value="LRR_1"/>
    <property type="match status" value="3"/>
</dbReference>
<dbReference type="Gene3D" id="3.80.10.10">
    <property type="entry name" value="Ribonuclease Inhibitor"/>
    <property type="match status" value="1"/>
</dbReference>
<dbReference type="Gene3D" id="1.10.510.10">
    <property type="entry name" value="Transferase(Phosphotransferase) domain 1"/>
    <property type="match status" value="1"/>
</dbReference>
<evidence type="ECO:0000256" key="5">
    <source>
        <dbReference type="ARBA" id="ARBA00022737"/>
    </source>
</evidence>
<dbReference type="SUPFAM" id="SSF56112">
    <property type="entry name" value="Protein kinase-like (PK-like)"/>
    <property type="match status" value="1"/>
</dbReference>
<dbReference type="AlphaFoldDB" id="A0AA35ZZZ7"/>
<dbReference type="InterPro" id="IPR013210">
    <property type="entry name" value="LRR_N_plant-typ"/>
</dbReference>
<keyword evidence="4 10" id="KW-0732">Signal</keyword>
<feature type="chain" id="PRO_5041435940" description="Protein kinase domain-containing protein" evidence="10">
    <location>
        <begin position="28"/>
        <end position="606"/>
    </location>
</feature>
<evidence type="ECO:0000256" key="3">
    <source>
        <dbReference type="ARBA" id="ARBA00022692"/>
    </source>
</evidence>
<evidence type="ECO:0000313" key="12">
    <source>
        <dbReference type="EMBL" id="CAI9301943.1"/>
    </source>
</evidence>
<evidence type="ECO:0000256" key="10">
    <source>
        <dbReference type="SAM" id="SignalP"/>
    </source>
</evidence>
<dbReference type="GO" id="GO:0004672">
    <property type="term" value="F:protein kinase activity"/>
    <property type="evidence" value="ECO:0007669"/>
    <property type="project" value="InterPro"/>
</dbReference>
<dbReference type="Gene3D" id="3.30.200.20">
    <property type="entry name" value="Phosphorylase Kinase, domain 1"/>
    <property type="match status" value="1"/>
</dbReference>
<dbReference type="FunFam" id="3.80.10.10:FF:000400">
    <property type="entry name" value="Nuclear pore complex protein NUP107"/>
    <property type="match status" value="1"/>
</dbReference>
<keyword evidence="8" id="KW-0325">Glycoprotein</keyword>
<evidence type="ECO:0000256" key="1">
    <source>
        <dbReference type="ARBA" id="ARBA00004370"/>
    </source>
</evidence>
<dbReference type="Pfam" id="PF08263">
    <property type="entry name" value="LRRNT_2"/>
    <property type="match status" value="1"/>
</dbReference>
<gene>
    <name evidence="12" type="ORF">LSALG_LOCUS40461</name>
</gene>
<dbReference type="PANTHER" id="PTHR48056">
    <property type="entry name" value="LRR RECEPTOR-LIKE SERINE/THREONINE-PROTEIN KINASE-RELATED"/>
    <property type="match status" value="1"/>
</dbReference>
<evidence type="ECO:0000256" key="7">
    <source>
        <dbReference type="ARBA" id="ARBA00023136"/>
    </source>
</evidence>
<dbReference type="InterPro" id="IPR011009">
    <property type="entry name" value="Kinase-like_dom_sf"/>
</dbReference>
<dbReference type="GO" id="GO:0016020">
    <property type="term" value="C:membrane"/>
    <property type="evidence" value="ECO:0007669"/>
    <property type="project" value="UniProtKB-SubCell"/>
</dbReference>
<dbReference type="SUPFAM" id="SSF52058">
    <property type="entry name" value="L domain-like"/>
    <property type="match status" value="1"/>
</dbReference>
<dbReference type="Proteomes" id="UP001177003">
    <property type="component" value="Chromosome 9"/>
</dbReference>
<dbReference type="InterPro" id="IPR032675">
    <property type="entry name" value="LRR_dom_sf"/>
</dbReference>
<dbReference type="GO" id="GO:0005524">
    <property type="term" value="F:ATP binding"/>
    <property type="evidence" value="ECO:0007669"/>
    <property type="project" value="InterPro"/>
</dbReference>
<feature type="domain" description="Protein kinase" evidence="11">
    <location>
        <begin position="320"/>
        <end position="579"/>
    </location>
</feature>
<comment type="subcellular location">
    <subcellularLocation>
        <location evidence="1">Membrane</location>
    </subcellularLocation>
</comment>
<reference evidence="12" key="1">
    <citation type="submission" date="2023-04" db="EMBL/GenBank/DDBJ databases">
        <authorList>
            <person name="Vijverberg K."/>
            <person name="Xiong W."/>
            <person name="Schranz E."/>
        </authorList>
    </citation>
    <scope>NUCLEOTIDE SEQUENCE</scope>
</reference>
<keyword evidence="2" id="KW-0433">Leucine-rich repeat</keyword>
<keyword evidence="3 9" id="KW-0812">Transmembrane</keyword>
<keyword evidence="5" id="KW-0677">Repeat</keyword>
<dbReference type="PROSITE" id="PS50011">
    <property type="entry name" value="PROTEIN_KINASE_DOM"/>
    <property type="match status" value="1"/>
</dbReference>
<proteinExistence type="predicted"/>
<sequence>MMKRNGIPSLCLRVIIFILACFSSSNAVESDINCLRSIKESLEDPLRSLSSWNFSNDTEGFICDAFVGVDCWHPDESKVLNLQLSDMGLRGPFPMGIRNCKSLTGLDLSNNYLSGPIPSNIAQLLGFISILDLSNNSLSGPIPPTIGNCSYINVLRLDNNNLTGQIPPELSSLKRIKEFSVANNNLSGHLPMFDDATRQNYENNKGLCGGPLKSCKDEDHDDIYFFDHHFFSGFTAGISLSTFLSMLFMFLYWRRPSKRTMSYYHLLIKNIIRRKHHQIPTNPTILFEEELNSMEMKVTAMEKFIRRLSLMEIQTATNEFDNKNVIDQGDMGLMYKAVFPNALLLVVKRLHRFESFEKEFLSEIEIIGRLRHTNLVPLLGFCFEMEKKFLVYRYMCNGSLHQWLHGRQEAEAKKMGWSLRLKIAVGIARGLAWLHHNNVLRVAHLRITSKCILLDENFEPRISNFGNAIILMNCSGTPLSVCNFVVLDSSLFKEDVSSFGILLLELVTGREPAICRKLSTWIFNSLTDHVCSRDFNLIDECLMGQGFDEEIYETLKIVEKCIHPPRHEASSMLQVYLAIRDIGASRSRSEISVYSFNNVENKEGDV</sequence>
<dbReference type="InterPro" id="IPR000719">
    <property type="entry name" value="Prot_kinase_dom"/>
</dbReference>
<evidence type="ECO:0000259" key="11">
    <source>
        <dbReference type="PROSITE" id="PS50011"/>
    </source>
</evidence>
<evidence type="ECO:0000256" key="4">
    <source>
        <dbReference type="ARBA" id="ARBA00022729"/>
    </source>
</evidence>
<evidence type="ECO:0000256" key="8">
    <source>
        <dbReference type="ARBA" id="ARBA00023180"/>
    </source>
</evidence>
<dbReference type="InterPro" id="IPR001245">
    <property type="entry name" value="Ser-Thr/Tyr_kinase_cat_dom"/>
</dbReference>
<dbReference type="GO" id="GO:0033612">
    <property type="term" value="F:receptor serine/threonine kinase binding"/>
    <property type="evidence" value="ECO:0007669"/>
    <property type="project" value="TreeGrafter"/>
</dbReference>
<feature type="transmembrane region" description="Helical" evidence="9">
    <location>
        <begin position="230"/>
        <end position="253"/>
    </location>
</feature>
<accession>A0AA35ZZZ7</accession>
<evidence type="ECO:0000256" key="9">
    <source>
        <dbReference type="SAM" id="Phobius"/>
    </source>
</evidence>
<keyword evidence="6 9" id="KW-1133">Transmembrane helix</keyword>
<evidence type="ECO:0000256" key="6">
    <source>
        <dbReference type="ARBA" id="ARBA00022989"/>
    </source>
</evidence>
<evidence type="ECO:0000313" key="13">
    <source>
        <dbReference type="Proteomes" id="UP001177003"/>
    </source>
</evidence>
<dbReference type="InterPro" id="IPR050647">
    <property type="entry name" value="Plant_LRR-RLKs"/>
</dbReference>
<dbReference type="InterPro" id="IPR001611">
    <property type="entry name" value="Leu-rich_rpt"/>
</dbReference>
<dbReference type="Pfam" id="PF07714">
    <property type="entry name" value="PK_Tyr_Ser-Thr"/>
    <property type="match status" value="1"/>
</dbReference>
<feature type="signal peptide" evidence="10">
    <location>
        <begin position="1"/>
        <end position="27"/>
    </location>
</feature>
<dbReference type="EMBL" id="OX465085">
    <property type="protein sequence ID" value="CAI9301943.1"/>
    <property type="molecule type" value="Genomic_DNA"/>
</dbReference>
<keyword evidence="7 9" id="KW-0472">Membrane</keyword>
<evidence type="ECO:0000256" key="2">
    <source>
        <dbReference type="ARBA" id="ARBA00022614"/>
    </source>
</evidence>